<evidence type="ECO:0000256" key="11">
    <source>
        <dbReference type="SAM" id="Phobius"/>
    </source>
</evidence>
<keyword evidence="5" id="KW-0256">Endoplasmic reticulum</keyword>
<dbReference type="Pfam" id="PF04577">
    <property type="entry name" value="Glyco_transf_61"/>
    <property type="match status" value="1"/>
</dbReference>
<dbReference type="GO" id="GO:0005788">
    <property type="term" value="C:endoplasmic reticulum lumen"/>
    <property type="evidence" value="ECO:0007669"/>
    <property type="project" value="TreeGrafter"/>
</dbReference>
<dbReference type="InterPro" id="IPR049625">
    <property type="entry name" value="Glyco_transf_61_cat"/>
</dbReference>
<dbReference type="GeneID" id="64975469"/>
<dbReference type="GO" id="GO:0097363">
    <property type="term" value="F:protein O-acetylglucosaminyltransferase activity"/>
    <property type="evidence" value="ECO:0007669"/>
    <property type="project" value="UniProtKB-EC"/>
</dbReference>
<feature type="domain" description="Glycosyltransferase 61 catalytic" evidence="12">
    <location>
        <begin position="314"/>
        <end position="424"/>
    </location>
</feature>
<keyword evidence="2" id="KW-0328">Glycosyltransferase</keyword>
<dbReference type="PANTHER" id="PTHR20961">
    <property type="entry name" value="GLYCOSYLTRANSFERASE"/>
    <property type="match status" value="1"/>
</dbReference>
<dbReference type="EMBL" id="AP024447">
    <property type="protein sequence ID" value="BCS25464.1"/>
    <property type="molecule type" value="Genomic_DNA"/>
</dbReference>
<evidence type="ECO:0000256" key="8">
    <source>
        <dbReference type="ARBA" id="ARBA00042574"/>
    </source>
</evidence>
<dbReference type="RefSeq" id="XP_041557658.1">
    <property type="nucleotide sequence ID" value="XM_041705143.1"/>
</dbReference>
<evidence type="ECO:0000256" key="10">
    <source>
        <dbReference type="ARBA" id="ARBA00049432"/>
    </source>
</evidence>
<evidence type="ECO:0000256" key="6">
    <source>
        <dbReference type="ARBA" id="ARBA00023180"/>
    </source>
</evidence>
<evidence type="ECO:0000256" key="3">
    <source>
        <dbReference type="ARBA" id="ARBA00022679"/>
    </source>
</evidence>
<dbReference type="Proteomes" id="UP000654913">
    <property type="component" value="Chromosome 5"/>
</dbReference>
<dbReference type="EC" id="2.4.1.255" evidence="1"/>
<comment type="catalytic activity">
    <reaction evidence="9">
        <text>L-seryl-[protein] + UDP-N-acetyl-alpha-D-glucosamine = 3-O-(N-acetyl-beta-D-glucosaminyl)-L-seryl-[protein] + UDP + H(+)</text>
        <dbReference type="Rhea" id="RHEA:48904"/>
        <dbReference type="Rhea" id="RHEA-COMP:9863"/>
        <dbReference type="Rhea" id="RHEA-COMP:12251"/>
        <dbReference type="ChEBI" id="CHEBI:15378"/>
        <dbReference type="ChEBI" id="CHEBI:29999"/>
        <dbReference type="ChEBI" id="CHEBI:57705"/>
        <dbReference type="ChEBI" id="CHEBI:58223"/>
        <dbReference type="ChEBI" id="CHEBI:90838"/>
        <dbReference type="EC" id="2.4.1.255"/>
    </reaction>
</comment>
<evidence type="ECO:0000256" key="1">
    <source>
        <dbReference type="ARBA" id="ARBA00011970"/>
    </source>
</evidence>
<keyword evidence="11" id="KW-0472">Membrane</keyword>
<keyword evidence="14" id="KW-1185">Reference proteome</keyword>
<reference evidence="13" key="1">
    <citation type="submission" date="2021-01" db="EMBL/GenBank/DDBJ databases">
        <authorList>
            <consortium name="Aspergillus puulaauensis MK2 genome sequencing consortium"/>
            <person name="Kazuki M."/>
            <person name="Futagami T."/>
        </authorList>
    </citation>
    <scope>NUCLEOTIDE SEQUENCE</scope>
    <source>
        <strain evidence="13">MK2</strain>
    </source>
</reference>
<evidence type="ECO:0000256" key="9">
    <source>
        <dbReference type="ARBA" id="ARBA00048317"/>
    </source>
</evidence>
<comment type="catalytic activity">
    <reaction evidence="10">
        <text>L-threonyl-[protein] + UDP-N-acetyl-alpha-D-glucosamine = 3-O-(N-acetyl-beta-D-glucosaminyl)-L-threonyl-[protein] + UDP + H(+)</text>
        <dbReference type="Rhea" id="RHEA:48908"/>
        <dbReference type="Rhea" id="RHEA-COMP:11060"/>
        <dbReference type="Rhea" id="RHEA-COMP:12252"/>
        <dbReference type="ChEBI" id="CHEBI:15378"/>
        <dbReference type="ChEBI" id="CHEBI:30013"/>
        <dbReference type="ChEBI" id="CHEBI:57705"/>
        <dbReference type="ChEBI" id="CHEBI:58223"/>
        <dbReference type="ChEBI" id="CHEBI:90840"/>
        <dbReference type="EC" id="2.4.1.255"/>
    </reaction>
</comment>
<keyword evidence="4" id="KW-0732">Signal</keyword>
<organism evidence="13 14">
    <name type="scientific">Aspergillus puulaauensis</name>
    <dbReference type="NCBI Taxonomy" id="1220207"/>
    <lineage>
        <taxon>Eukaryota</taxon>
        <taxon>Fungi</taxon>
        <taxon>Dikarya</taxon>
        <taxon>Ascomycota</taxon>
        <taxon>Pezizomycotina</taxon>
        <taxon>Eurotiomycetes</taxon>
        <taxon>Eurotiomycetidae</taxon>
        <taxon>Eurotiales</taxon>
        <taxon>Aspergillaceae</taxon>
        <taxon>Aspergillus</taxon>
    </lineage>
</organism>
<evidence type="ECO:0000256" key="7">
    <source>
        <dbReference type="ARBA" id="ARBA00040944"/>
    </source>
</evidence>
<evidence type="ECO:0000259" key="12">
    <source>
        <dbReference type="Pfam" id="PF04577"/>
    </source>
</evidence>
<accession>A0A7R8AMW7</accession>
<keyword evidence="11" id="KW-1133">Transmembrane helix</keyword>
<gene>
    <name evidence="13" type="ORF">APUU_50175S</name>
</gene>
<evidence type="ECO:0000256" key="2">
    <source>
        <dbReference type="ARBA" id="ARBA00022676"/>
    </source>
</evidence>
<dbReference type="KEGG" id="apuu:APUU_50175S"/>
<dbReference type="AlphaFoldDB" id="A0A7R8AMW7"/>
<evidence type="ECO:0000313" key="13">
    <source>
        <dbReference type="EMBL" id="BCS25464.1"/>
    </source>
</evidence>
<keyword evidence="3" id="KW-0808">Transferase</keyword>
<keyword evidence="6" id="KW-0325">Glycoprotein</keyword>
<name>A0A7R8AMW7_9EURO</name>
<dbReference type="OrthoDB" id="529273at2759"/>
<evidence type="ECO:0000256" key="5">
    <source>
        <dbReference type="ARBA" id="ARBA00022824"/>
    </source>
</evidence>
<keyword evidence="11" id="KW-0812">Transmembrane</keyword>
<reference evidence="13" key="2">
    <citation type="submission" date="2021-02" db="EMBL/GenBank/DDBJ databases">
        <title>Aspergillus puulaauensis MK2 genome sequence.</title>
        <authorList>
            <person name="Futagami T."/>
            <person name="Mori K."/>
            <person name="Kadooka C."/>
            <person name="Tanaka T."/>
        </authorList>
    </citation>
    <scope>NUCLEOTIDE SEQUENCE</scope>
    <source>
        <strain evidence="13">MK2</strain>
    </source>
</reference>
<proteinExistence type="predicted"/>
<evidence type="ECO:0000256" key="4">
    <source>
        <dbReference type="ARBA" id="ARBA00022729"/>
    </source>
</evidence>
<evidence type="ECO:0000313" key="14">
    <source>
        <dbReference type="Proteomes" id="UP000654913"/>
    </source>
</evidence>
<dbReference type="InterPro" id="IPR007657">
    <property type="entry name" value="Glycosyltransferase_61"/>
</dbReference>
<dbReference type="PANTHER" id="PTHR20961:SF148">
    <property type="entry name" value="EGF DOMAIN-SPECIFIC O-LINKED N-ACETYLGLUCOSAMINE TRANSFERASE"/>
    <property type="match status" value="1"/>
</dbReference>
<sequence>MTTGSLLSPWQHLLRIGASVAGVFFAFVLFNAYHLHLASQHQLLPEGTINFHHQQGIPDPQSNFPVKNASPAVFNIPPAYAGVEKPPPSCDDRFGDSYLRQLRHSATEYCTPESQSGLTCFHSKTAAGRTDSFCLARGAHFNQVDRKFTLGCSLRDLGGLVVPRYDELTNYWYDTGPGIVLQETVVIDEGNSSLRVPDTVPNYTLLAKREGSENIWHSLMEIFSMTLTLDVLRMAQHPDKPTPLFTHADIANTQVLLLDEMADGPYLDLWSLFAPKPLLRINNRTLPRLTTSFENLIVPLSGGGNPLWQGDWEIHTCVESSLLRTFSRRVLNHYHLDSDAQRNQPADITVTFINRTTTRHLVNAAEYLTHLESKLPHTRVKSVDFASIPFAEQLAVAQQTDVLVGVHGAGLTHGIFLPPHSAVVEILPPGLNHKGFRNVAALLGHSYFSAYATESIRPARSSEDEVLGTQEERDWHREDVFIEQDVFMDLMDLAVKAIYNRGSRIYDV</sequence>
<protein>
    <recommendedName>
        <fullName evidence="7">EGF domain-specific O-linked N-acetylglucosamine transferase</fullName>
        <ecNumber evidence="1">2.4.1.255</ecNumber>
    </recommendedName>
    <alternativeName>
        <fullName evidence="8">Extracellular O-linked N-acetylglucosamine transferase</fullName>
    </alternativeName>
</protein>
<feature type="transmembrane region" description="Helical" evidence="11">
    <location>
        <begin position="12"/>
        <end position="33"/>
    </location>
</feature>